<dbReference type="InterPro" id="IPR013083">
    <property type="entry name" value="Znf_RING/FYVE/PHD"/>
</dbReference>
<dbReference type="SUPFAM" id="SSF57850">
    <property type="entry name" value="RING/U-box"/>
    <property type="match status" value="1"/>
</dbReference>
<dbReference type="Proteomes" id="UP000003163">
    <property type="component" value="Unassembled WGS sequence"/>
</dbReference>
<evidence type="ECO:0000313" key="5">
    <source>
        <dbReference type="Proteomes" id="UP000003163"/>
    </source>
</evidence>
<dbReference type="Gene3D" id="3.30.40.10">
    <property type="entry name" value="Zinc/RING finger domain, C3HC4 (zinc finger)"/>
    <property type="match status" value="1"/>
</dbReference>
<feature type="coiled-coil region" evidence="2">
    <location>
        <begin position="97"/>
        <end position="180"/>
    </location>
</feature>
<dbReference type="EMBL" id="AFBI03000053">
    <property type="protein sequence ID" value="EJW02867.1"/>
    <property type="molecule type" value="Genomic_DNA"/>
</dbReference>
<evidence type="ECO:0000256" key="1">
    <source>
        <dbReference type="PROSITE-ProRule" id="PRU00175"/>
    </source>
</evidence>
<feature type="domain" description="RING-type" evidence="3">
    <location>
        <begin position="12"/>
        <end position="47"/>
    </location>
</feature>
<dbReference type="InParanoid" id="J9DNA7"/>
<dbReference type="PANTHER" id="PTHR14305:SF0">
    <property type="entry name" value="E3 UBIQUITIN-PROTEIN LIGASE CCNB1IP1"/>
    <property type="match status" value="1"/>
</dbReference>
<dbReference type="OMA" id="EHMYQEY"/>
<organism evidence="4 5">
    <name type="scientific">Edhazardia aedis (strain USNM 41457)</name>
    <name type="common">Microsporidian parasite</name>
    <dbReference type="NCBI Taxonomy" id="1003232"/>
    <lineage>
        <taxon>Eukaryota</taxon>
        <taxon>Fungi</taxon>
        <taxon>Fungi incertae sedis</taxon>
        <taxon>Microsporidia</taxon>
        <taxon>Edhazardia</taxon>
    </lineage>
</organism>
<dbReference type="HOGENOM" id="CLU_049340_3_1_1"/>
<dbReference type="InterPro" id="IPR042448">
    <property type="entry name" value="CCNB1IP1"/>
</dbReference>
<keyword evidence="2" id="KW-0175">Coiled coil</keyword>
<keyword evidence="1" id="KW-0479">Metal-binding</keyword>
<accession>J9DNA7</accession>
<dbReference type="VEuPathDB" id="MicrosporidiaDB:EDEG_02747"/>
<dbReference type="GO" id="GO:0007131">
    <property type="term" value="P:reciprocal meiotic recombination"/>
    <property type="evidence" value="ECO:0007669"/>
    <property type="project" value="InterPro"/>
</dbReference>
<dbReference type="STRING" id="1003232.J9DNA7"/>
<reference evidence="4 5" key="1">
    <citation type="submission" date="2011-08" db="EMBL/GenBank/DDBJ databases">
        <authorList>
            <person name="Liu Z.J."/>
            <person name="Shi F.L."/>
            <person name="Lu J.Q."/>
            <person name="Li M."/>
            <person name="Wang Z.L."/>
        </authorList>
    </citation>
    <scope>NUCLEOTIDE SEQUENCE [LARGE SCALE GENOMIC DNA]</scope>
    <source>
        <strain evidence="4 5">USNM 41457</strain>
    </source>
</reference>
<dbReference type="AlphaFoldDB" id="J9DNA7"/>
<dbReference type="GO" id="GO:0008270">
    <property type="term" value="F:zinc ion binding"/>
    <property type="evidence" value="ECO:0007669"/>
    <property type="project" value="UniProtKB-KW"/>
</dbReference>
<dbReference type="InterPro" id="IPR001841">
    <property type="entry name" value="Znf_RING"/>
</dbReference>
<dbReference type="PROSITE" id="PS50089">
    <property type="entry name" value="ZF_RING_2"/>
    <property type="match status" value="1"/>
</dbReference>
<keyword evidence="1" id="KW-0862">Zinc</keyword>
<keyword evidence="5" id="KW-1185">Reference proteome</keyword>
<dbReference type="GO" id="GO:0000795">
    <property type="term" value="C:synaptonemal complex"/>
    <property type="evidence" value="ECO:0007669"/>
    <property type="project" value="InterPro"/>
</dbReference>
<sequence length="204" mass="24187">MLYNIKCNNMKCNQEIKKITMVTTCGHIFCYQCTNKVKNVMRCIACSTFLQPNDAKIKELGRKVDLFGYSPEKILEACRSGINFWFYQMNEEMQVMKLTLEKENKFLHEKVATMENEMIKMKTEMAFLEQKLCKSESALERERQNVFELHGIIEDKNREVQKLNTKNEKLKFNVRKYEDLEFSDSENVIRSVIDVSKSQKYIKK</sequence>
<dbReference type="PANTHER" id="PTHR14305">
    <property type="entry name" value="E3 UBIQUITIN-PROTEIN LIGASE CCNB1IP1"/>
    <property type="match status" value="1"/>
</dbReference>
<keyword evidence="1" id="KW-0863">Zinc-finger</keyword>
<evidence type="ECO:0000259" key="3">
    <source>
        <dbReference type="PROSITE" id="PS50089"/>
    </source>
</evidence>
<protein>
    <recommendedName>
        <fullName evidence="3">RING-type domain-containing protein</fullName>
    </recommendedName>
</protein>
<reference evidence="5" key="2">
    <citation type="submission" date="2015-07" db="EMBL/GenBank/DDBJ databases">
        <title>Contrasting host-pathogen interactions and genome evolution in two generalist and specialist microsporidian pathogens of mosquitoes.</title>
        <authorList>
            <consortium name="The Broad Institute Genomics Platform"/>
            <consortium name="The Broad Institute Genome Sequencing Center for Infectious Disease"/>
            <person name="Cuomo C.A."/>
            <person name="Sanscrainte N.D."/>
            <person name="Goldberg J.M."/>
            <person name="Heiman D."/>
            <person name="Young S."/>
            <person name="Zeng Q."/>
            <person name="Becnel J.J."/>
            <person name="Birren B.W."/>
        </authorList>
    </citation>
    <scope>NUCLEOTIDE SEQUENCE [LARGE SCALE GENOMIC DNA]</scope>
    <source>
        <strain evidence="5">USNM 41457</strain>
    </source>
</reference>
<dbReference type="OrthoDB" id="441210at2759"/>
<dbReference type="GO" id="GO:0061630">
    <property type="term" value="F:ubiquitin protein ligase activity"/>
    <property type="evidence" value="ECO:0007669"/>
    <property type="project" value="InterPro"/>
</dbReference>
<name>J9DNA7_EDHAE</name>
<evidence type="ECO:0000313" key="4">
    <source>
        <dbReference type="EMBL" id="EJW02867.1"/>
    </source>
</evidence>
<comment type="caution">
    <text evidence="4">The sequence shown here is derived from an EMBL/GenBank/DDBJ whole genome shotgun (WGS) entry which is preliminary data.</text>
</comment>
<evidence type="ECO:0000256" key="2">
    <source>
        <dbReference type="SAM" id="Coils"/>
    </source>
</evidence>
<proteinExistence type="predicted"/>
<gene>
    <name evidence="4" type="ORF">EDEG_02747</name>
</gene>